<dbReference type="InterPro" id="IPR022153">
    <property type="entry name" value="DUF3683"/>
</dbReference>
<accession>A0A8D5FTI0</accession>
<evidence type="ECO:0000313" key="6">
    <source>
        <dbReference type="EMBL" id="BCL61106.1"/>
    </source>
</evidence>
<name>A0A8D5FTI0_9BACT</name>
<protein>
    <submittedName>
        <fullName evidence="6">Oxidoreductase</fullName>
    </submittedName>
</protein>
<dbReference type="Pfam" id="PF13183">
    <property type="entry name" value="Fer4_8"/>
    <property type="match status" value="1"/>
</dbReference>
<dbReference type="InterPro" id="IPR004113">
    <property type="entry name" value="FAD-bd_oxidored_4_C"/>
</dbReference>
<dbReference type="InterPro" id="IPR006094">
    <property type="entry name" value="Oxid_FAD_bind_N"/>
</dbReference>
<dbReference type="Pfam" id="PF02913">
    <property type="entry name" value="FAD-oxidase_C"/>
    <property type="match status" value="2"/>
</dbReference>
<dbReference type="InterPro" id="IPR004017">
    <property type="entry name" value="Cys_rich_dom"/>
</dbReference>
<feature type="domain" description="FAD-binding PCMH-type" evidence="5">
    <location>
        <begin position="167"/>
        <end position="397"/>
    </location>
</feature>
<evidence type="ECO:0000256" key="2">
    <source>
        <dbReference type="ARBA" id="ARBA00023004"/>
    </source>
</evidence>
<dbReference type="PANTHER" id="PTHR42934">
    <property type="entry name" value="GLYCOLATE OXIDASE SUBUNIT GLCD"/>
    <property type="match status" value="1"/>
</dbReference>
<proteinExistence type="predicted"/>
<reference evidence="6" key="1">
    <citation type="submission" date="2020-09" db="EMBL/GenBank/DDBJ databases">
        <title>Desulfogranum mesoprofundum gen. nov., sp. nov., a novel mesophilic, sulfate-reducing chemolithoautotroph isolated from a deep-sea hydrothermal vent chimney in the Suiyo Seamount.</title>
        <authorList>
            <person name="Hashimoto Y."/>
            <person name="Nakagawa S."/>
        </authorList>
    </citation>
    <scope>NUCLEOTIDE SEQUENCE</scope>
    <source>
        <strain evidence="6">KT2</strain>
    </source>
</reference>
<feature type="domain" description="4Fe-4S ferredoxin-type" evidence="4">
    <location>
        <begin position="828"/>
        <end position="857"/>
    </location>
</feature>
<dbReference type="GO" id="GO:0016491">
    <property type="term" value="F:oxidoreductase activity"/>
    <property type="evidence" value="ECO:0007669"/>
    <property type="project" value="UniProtKB-ARBA"/>
</dbReference>
<dbReference type="PROSITE" id="PS00198">
    <property type="entry name" value="4FE4S_FER_1"/>
    <property type="match status" value="1"/>
</dbReference>
<evidence type="ECO:0000259" key="4">
    <source>
        <dbReference type="PROSITE" id="PS51379"/>
    </source>
</evidence>
<dbReference type="GO" id="GO:0071949">
    <property type="term" value="F:FAD binding"/>
    <property type="evidence" value="ECO:0007669"/>
    <property type="project" value="InterPro"/>
</dbReference>
<dbReference type="PANTHER" id="PTHR42934:SF2">
    <property type="entry name" value="GLYCOLATE OXIDASE SUBUNIT GLCD"/>
    <property type="match status" value="1"/>
</dbReference>
<evidence type="ECO:0000259" key="5">
    <source>
        <dbReference type="PROSITE" id="PS51387"/>
    </source>
</evidence>
<keyword evidence="1" id="KW-0479">Metal-binding</keyword>
<dbReference type="PROSITE" id="PS51387">
    <property type="entry name" value="FAD_PCMH"/>
    <property type="match status" value="1"/>
</dbReference>
<keyword evidence="2" id="KW-0408">Iron</keyword>
<dbReference type="EMBL" id="AP024086">
    <property type="protein sequence ID" value="BCL61106.1"/>
    <property type="molecule type" value="Genomic_DNA"/>
</dbReference>
<sequence>MYKTDFREIPYNFTSADDRLIVNLLFGNKVWEDLEELRSQRITGRSARLVMRFMGDLFILHRNPFLYQELIDSQKRREHFLKTAEEDLSIIETAANRFHFNENRCKKVLRLVELCRNRLHQLKKEIRITNSRRRTILKSLAPIIGKENIHFDPFTLISHATDATDWRLYLPFAVLRPTSEQQVPSLMKAVVALGLRIIPRGGGTGLTGGSVPVTDNCVMINTEKLTRIDKITTRSFPHLGNNGKVSVIRVESGVVTADVMKQASAENLVFATDPTSAWASTIGGNIAENAGGKTAVLWGTAIDNILSFNIAMVSGELFTVKRFSHPMRKILPEDRVQFHVYGSSGQLVKKVNLSGREIRKPGLWKDITNKALKGLPGLQKEGTDGVITSAEFVLYPAYHEKLTFCLEFYGQDMDEASHVIVAISDTFKDRGKEALIALEHFDEEYIKAIQYKSKAARSTHPKAVLLIDMVGHTADQVLNGKKTLEELLIPYKNTELFTAQDSDEAERFWRDRKRLGAIAARTNAFKLNEDIVLPLHALAEFTRFVDQYNIDEDIYNKKQVIHHISEYLRTAEPIEDPDWLEAKIPKADELCGKTLEKLDLKPTETTDPTRHDIYLKNLMDDLLKLFSGYHKVSENIRKIHDDVRSKKIVIATHMHAGDGNSHVNIPVFSNDRGMMKRAEKTAEDVMKKAVELGGVVSGEHGIGITKMKFLDKNLLDDLNRYRQEIDPVGVMNPGMLKDPEIINKVFTPSFNLLELEAKILQYKSLATLSSMISKCVRCGKCMPVCCVYYPESNIFFHPRNKNMVIGSLIEALLYDMQRSHHPRFNQLKNLEEIADHCTMCGKCLAPCPVDIDTAEVSILERDILCDLGYKHTAPATALSLQYLQNRNPVLNQVFRKVVMEWGSALQRTGTRLLTKSPEKIRSNTSKLLTMLKSPMMEVSDKTMRSMLPLCAENEALALKPTGDFERTVFYFPGCGSERMYGDIGLASLYLLMKSATRIIIPPPFLCCGFPAKVNAKKKIHTEISLRDTIVLSQIREMLGYISFDAFLVSCGTCRESLNEIGCEEIFSCQVMDISRYILETGLHDFTKEKTKSLLYHTPCHDSFDGDGAQLLHQITDNVHEVPHCCSEAGTMAISRPDISHGMLLRKRSSIEKVLKNTAGTTIATNCPSCLSGLGRNRDLGFTPKHMAVLLAEKIGGNAWKQELTGLLYSAEKVTF</sequence>
<dbReference type="Pfam" id="PF01565">
    <property type="entry name" value="FAD_binding_4"/>
    <property type="match status" value="1"/>
</dbReference>
<dbReference type="Pfam" id="PF12447">
    <property type="entry name" value="DUF3683"/>
    <property type="match status" value="1"/>
</dbReference>
<organism evidence="6 7">
    <name type="scientific">Desulfomarina profundi</name>
    <dbReference type="NCBI Taxonomy" id="2772557"/>
    <lineage>
        <taxon>Bacteria</taxon>
        <taxon>Pseudomonadati</taxon>
        <taxon>Thermodesulfobacteriota</taxon>
        <taxon>Desulfobulbia</taxon>
        <taxon>Desulfobulbales</taxon>
        <taxon>Desulfobulbaceae</taxon>
        <taxon>Desulfomarina</taxon>
    </lineage>
</organism>
<dbReference type="GO" id="GO:0046872">
    <property type="term" value="F:metal ion binding"/>
    <property type="evidence" value="ECO:0007669"/>
    <property type="project" value="UniProtKB-KW"/>
</dbReference>
<dbReference type="PROSITE" id="PS51379">
    <property type="entry name" value="4FE4S_FER_2"/>
    <property type="match status" value="1"/>
</dbReference>
<dbReference type="InterPro" id="IPR051914">
    <property type="entry name" value="FAD-linked_OxidoTrans_Type4"/>
</dbReference>
<keyword evidence="3" id="KW-0411">Iron-sulfur</keyword>
<dbReference type="RefSeq" id="WP_228857157.1">
    <property type="nucleotide sequence ID" value="NZ_AP024086.1"/>
</dbReference>
<dbReference type="Pfam" id="PF02754">
    <property type="entry name" value="CCG"/>
    <property type="match status" value="2"/>
</dbReference>
<keyword evidence="7" id="KW-1185">Reference proteome</keyword>
<evidence type="ECO:0000256" key="3">
    <source>
        <dbReference type="ARBA" id="ARBA00023014"/>
    </source>
</evidence>
<dbReference type="GO" id="GO:0051536">
    <property type="term" value="F:iron-sulfur cluster binding"/>
    <property type="evidence" value="ECO:0007669"/>
    <property type="project" value="UniProtKB-KW"/>
</dbReference>
<gene>
    <name evidence="6" type="ORF">DGMP_17990</name>
</gene>
<dbReference type="InterPro" id="IPR017896">
    <property type="entry name" value="4Fe4S_Fe-S-bd"/>
</dbReference>
<dbReference type="AlphaFoldDB" id="A0A8D5FTI0"/>
<dbReference type="InterPro" id="IPR016166">
    <property type="entry name" value="FAD-bd_PCMH"/>
</dbReference>
<dbReference type="Proteomes" id="UP000826725">
    <property type="component" value="Chromosome"/>
</dbReference>
<evidence type="ECO:0000313" key="7">
    <source>
        <dbReference type="Proteomes" id="UP000826725"/>
    </source>
</evidence>
<evidence type="ECO:0000256" key="1">
    <source>
        <dbReference type="ARBA" id="ARBA00022723"/>
    </source>
</evidence>
<dbReference type="KEGG" id="dbk:DGMP_17990"/>
<dbReference type="InterPro" id="IPR017900">
    <property type="entry name" value="4Fe4S_Fe_S_CS"/>
</dbReference>